<dbReference type="InterPro" id="IPR029068">
    <property type="entry name" value="Glyas_Bleomycin-R_OHBP_Dase"/>
</dbReference>
<dbReference type="EMBL" id="JANRHA010000005">
    <property type="protein sequence ID" value="MDG3014779.1"/>
    <property type="molecule type" value="Genomic_DNA"/>
</dbReference>
<protein>
    <submittedName>
        <fullName evidence="2">VOC family protein</fullName>
    </submittedName>
</protein>
<reference evidence="2" key="1">
    <citation type="submission" date="2022-08" db="EMBL/GenBank/DDBJ databases">
        <title>Genome analysis of Corynebacteriales strain.</title>
        <authorList>
            <person name="Lee S.D."/>
        </authorList>
    </citation>
    <scope>NUCLEOTIDE SEQUENCE</scope>
    <source>
        <strain evidence="2">D3-21</strain>
    </source>
</reference>
<dbReference type="PANTHER" id="PTHR34109:SF1">
    <property type="entry name" value="VOC DOMAIN-CONTAINING PROTEIN"/>
    <property type="match status" value="1"/>
</dbReference>
<evidence type="ECO:0000313" key="2">
    <source>
        <dbReference type="EMBL" id="MDG3014779.1"/>
    </source>
</evidence>
<dbReference type="AlphaFoldDB" id="A0A9X4RDJ2"/>
<dbReference type="InterPro" id="IPR004360">
    <property type="entry name" value="Glyas_Fos-R_dOase_dom"/>
</dbReference>
<feature type="domain" description="VOC" evidence="1">
    <location>
        <begin position="23"/>
        <end position="146"/>
    </location>
</feature>
<organism evidence="2 3">
    <name type="scientific">Speluncibacter jeojiensis</name>
    <dbReference type="NCBI Taxonomy" id="2710754"/>
    <lineage>
        <taxon>Bacteria</taxon>
        <taxon>Bacillati</taxon>
        <taxon>Actinomycetota</taxon>
        <taxon>Actinomycetes</taxon>
        <taxon>Mycobacteriales</taxon>
        <taxon>Speluncibacteraceae</taxon>
        <taxon>Speluncibacter</taxon>
    </lineage>
</organism>
<name>A0A9X4RDJ2_9ACTN</name>
<dbReference type="SUPFAM" id="SSF54593">
    <property type="entry name" value="Glyoxalase/Bleomycin resistance protein/Dihydroxybiphenyl dioxygenase"/>
    <property type="match status" value="1"/>
</dbReference>
<dbReference type="InterPro" id="IPR037523">
    <property type="entry name" value="VOC_core"/>
</dbReference>
<gene>
    <name evidence="2" type="ORF">NVS88_09440</name>
</gene>
<keyword evidence="3" id="KW-1185">Reference proteome</keyword>
<dbReference type="CDD" id="cd07246">
    <property type="entry name" value="VOC_like"/>
    <property type="match status" value="1"/>
</dbReference>
<dbReference type="Gene3D" id="3.30.720.120">
    <property type="match status" value="1"/>
</dbReference>
<evidence type="ECO:0000313" key="3">
    <source>
        <dbReference type="Proteomes" id="UP001152755"/>
    </source>
</evidence>
<dbReference type="PANTHER" id="PTHR34109">
    <property type="entry name" value="BNAUNNG04460D PROTEIN-RELATED"/>
    <property type="match status" value="1"/>
</dbReference>
<accession>A0A9X4RDJ2</accession>
<dbReference type="Proteomes" id="UP001152755">
    <property type="component" value="Unassembled WGS sequence"/>
</dbReference>
<dbReference type="Gene3D" id="3.30.720.110">
    <property type="match status" value="1"/>
</dbReference>
<evidence type="ECO:0000259" key="1">
    <source>
        <dbReference type="PROSITE" id="PS51819"/>
    </source>
</evidence>
<dbReference type="RefSeq" id="WP_277834898.1">
    <property type="nucleotide sequence ID" value="NZ_JAAIVF010000007.1"/>
</dbReference>
<dbReference type="PROSITE" id="PS51819">
    <property type="entry name" value="VOC"/>
    <property type="match status" value="1"/>
</dbReference>
<comment type="caution">
    <text evidence="2">The sequence shown here is derived from an EMBL/GenBank/DDBJ whole genome shotgun (WGS) entry which is preliminary data.</text>
</comment>
<sequence length="160" mass="17086">MSGPSFDQPGVPRYDLSGPGFPQPGAVPYLTVRAAREAIDWYTQTFDAELRAEPIVMPDGRIGHAELSLGSGVVYLAEEFPEMGLLAPQPGATSVSLMLPVADTDVVLTRARLAGGRVERWTYEGHGRRNATLIDPFGHRWMLAGPLAQATTVDGSAPGV</sequence>
<dbReference type="Pfam" id="PF00903">
    <property type="entry name" value="Glyoxalase"/>
    <property type="match status" value="1"/>
</dbReference>
<proteinExistence type="predicted"/>